<dbReference type="PANTHER" id="PTHR34817:SF1">
    <property type="entry name" value="NUCLEOTIDYLTRANSFERASE"/>
    <property type="match status" value="1"/>
</dbReference>
<organism evidence="1">
    <name type="scientific">marine sediment metagenome</name>
    <dbReference type="NCBI Taxonomy" id="412755"/>
    <lineage>
        <taxon>unclassified sequences</taxon>
        <taxon>metagenomes</taxon>
        <taxon>ecological metagenomes</taxon>
    </lineage>
</organism>
<proteinExistence type="predicted"/>
<gene>
    <name evidence="1" type="ORF">S01H1_06999</name>
</gene>
<comment type="caution">
    <text evidence="1">The sequence shown here is derived from an EMBL/GenBank/DDBJ whole genome shotgun (WGS) entry which is preliminary data.</text>
</comment>
<name>X0T920_9ZZZZ</name>
<reference evidence="1" key="1">
    <citation type="journal article" date="2014" name="Front. Microbiol.">
        <title>High frequency of phylogenetically diverse reductive dehalogenase-homologous genes in deep subseafloor sedimentary metagenomes.</title>
        <authorList>
            <person name="Kawai M."/>
            <person name="Futagami T."/>
            <person name="Toyoda A."/>
            <person name="Takaki Y."/>
            <person name="Nishi S."/>
            <person name="Hori S."/>
            <person name="Arai W."/>
            <person name="Tsubouchi T."/>
            <person name="Morono Y."/>
            <person name="Uchiyama I."/>
            <person name="Ito T."/>
            <person name="Fujiyama A."/>
            <person name="Inagaki F."/>
            <person name="Takami H."/>
        </authorList>
    </citation>
    <scope>NUCLEOTIDE SEQUENCE</scope>
    <source>
        <strain evidence="1">Expedition CK06-06</strain>
    </source>
</reference>
<evidence type="ECO:0000313" key="1">
    <source>
        <dbReference type="EMBL" id="GAF84692.1"/>
    </source>
</evidence>
<dbReference type="PANTHER" id="PTHR34817">
    <property type="entry name" value="NUCLEOTIDYLTRANSFERASE"/>
    <property type="match status" value="1"/>
</dbReference>
<dbReference type="Pfam" id="PF10127">
    <property type="entry name" value="RlaP"/>
    <property type="match status" value="1"/>
</dbReference>
<evidence type="ECO:0008006" key="2">
    <source>
        <dbReference type="Google" id="ProtNLM"/>
    </source>
</evidence>
<feature type="non-terminal residue" evidence="1">
    <location>
        <position position="283"/>
    </location>
</feature>
<dbReference type="InterPro" id="IPR018775">
    <property type="entry name" value="RlaP"/>
</dbReference>
<sequence>MEDIGKAEAALEIAVHNTDLLVVSGSRLYGTETEDSDFDLIGFVIPPFEYLLGLKNFECRKLPDKDHKIFSLRRFLDLVLGGDPACTELFFVPPEKIIAISDVGKKILSLRSCIISQAIYRRIMGYSYSEWRKAMGQKMIIEERSPTENTVVEDIRTIFQPDKDDMDHVLEILLKDKERQIVPSKVGLGEKRRKEFETCGYGVSSACHAIRLLDQVCQLMCYGEIKFPSSKAQILKQIRNGQISKIEAQKLYDEYHILAGNAKKRSVLPDKPDRNKVMMTYLD</sequence>
<dbReference type="EMBL" id="BARS01003611">
    <property type="protein sequence ID" value="GAF84692.1"/>
    <property type="molecule type" value="Genomic_DNA"/>
</dbReference>
<protein>
    <recommendedName>
        <fullName evidence="2">Polymerase nucleotidyl transferase domain-containing protein</fullName>
    </recommendedName>
</protein>
<dbReference type="AlphaFoldDB" id="X0T920"/>
<accession>X0T920</accession>